<dbReference type="RefSeq" id="WP_369209517.1">
    <property type="nucleotide sequence ID" value="NZ_JBFNXQ010000083.1"/>
</dbReference>
<accession>A0ABV3XJF0</accession>
<evidence type="ECO:0000256" key="2">
    <source>
        <dbReference type="SAM" id="MobiDB-lite"/>
    </source>
</evidence>
<evidence type="ECO:0000313" key="6">
    <source>
        <dbReference type="EMBL" id="MEX5720698.1"/>
    </source>
</evidence>
<evidence type="ECO:0000313" key="7">
    <source>
        <dbReference type="Proteomes" id="UP001560045"/>
    </source>
</evidence>
<feature type="domain" description="CdaR GGDEF-like" evidence="5">
    <location>
        <begin position="199"/>
        <end position="307"/>
    </location>
</feature>
<dbReference type="PANTHER" id="PTHR33744">
    <property type="entry name" value="CARBOHYDRATE DIACID REGULATOR"/>
    <property type="match status" value="1"/>
</dbReference>
<comment type="similarity">
    <text evidence="1">Belongs to the CdaR family.</text>
</comment>
<evidence type="ECO:0000259" key="4">
    <source>
        <dbReference type="Pfam" id="PF14361"/>
    </source>
</evidence>
<dbReference type="Proteomes" id="UP001560045">
    <property type="component" value="Unassembled WGS sequence"/>
</dbReference>
<keyword evidence="7" id="KW-1185">Reference proteome</keyword>
<protein>
    <submittedName>
        <fullName evidence="6">PucR family transcriptional regulator</fullName>
    </submittedName>
</protein>
<dbReference type="InterPro" id="IPR051448">
    <property type="entry name" value="CdaR-like_regulators"/>
</dbReference>
<dbReference type="Pfam" id="PF14361">
    <property type="entry name" value="RsbRD_N"/>
    <property type="match status" value="1"/>
</dbReference>
<comment type="caution">
    <text evidence="6">The sequence shown here is derived from an EMBL/GenBank/DDBJ whole genome shotgun (WGS) entry which is preliminary data.</text>
</comment>
<dbReference type="PANTHER" id="PTHR33744:SF1">
    <property type="entry name" value="DNA-BINDING TRANSCRIPTIONAL ACTIVATOR ADER"/>
    <property type="match status" value="1"/>
</dbReference>
<dbReference type="InterPro" id="IPR025751">
    <property type="entry name" value="RsbRD_N_dom"/>
</dbReference>
<organism evidence="6 7">
    <name type="scientific">Geodermatophilus maliterrae</name>
    <dbReference type="NCBI Taxonomy" id="3162531"/>
    <lineage>
        <taxon>Bacteria</taxon>
        <taxon>Bacillati</taxon>
        <taxon>Actinomycetota</taxon>
        <taxon>Actinomycetes</taxon>
        <taxon>Geodermatophilales</taxon>
        <taxon>Geodermatophilaceae</taxon>
        <taxon>Geodermatophilus</taxon>
    </lineage>
</organism>
<feature type="region of interest" description="Disordered" evidence="2">
    <location>
        <begin position="1"/>
        <end position="23"/>
    </location>
</feature>
<dbReference type="InterPro" id="IPR025736">
    <property type="entry name" value="PucR_C-HTH_dom"/>
</dbReference>
<dbReference type="Pfam" id="PF13556">
    <property type="entry name" value="HTH_30"/>
    <property type="match status" value="1"/>
</dbReference>
<dbReference type="InterPro" id="IPR042070">
    <property type="entry name" value="PucR_C-HTH_sf"/>
</dbReference>
<proteinExistence type="inferred from homology"/>
<dbReference type="Gene3D" id="1.10.10.2840">
    <property type="entry name" value="PucR C-terminal helix-turn-helix domain"/>
    <property type="match status" value="1"/>
</dbReference>
<name>A0ABV3XJF0_9ACTN</name>
<feature type="domain" description="PucR C-terminal helix-turn-helix" evidence="3">
    <location>
        <begin position="357"/>
        <end position="413"/>
    </location>
</feature>
<evidence type="ECO:0000259" key="5">
    <source>
        <dbReference type="Pfam" id="PF17853"/>
    </source>
</evidence>
<sequence>MSTGGGQVQGGSSGVGSGVAAGPGSDAGARLAELVPALLDRLDEMTDRMAEILVETEPAYREALTGGDPRMRTTLRRNLEVGVRGLSPDVPAAYHQSHAEGARAVGRLRAAQGIPLEAVLRAYRLGGQITWEALVALSRQGDGHDDALLLEVAGSLWRTNDRGCSAAAEGYRAEERRLSGLDAVERQRLLDGLLDGRGGDPAFVRTATELLAVPLGGRLTVVVAPTAEEEADPLPEAAAALLKRGVRSVWGTRSQAQVGVVALGARRLPELLAWLGVLAGGPVGVSAVVEGAAAVAGAYRLAETAARTLPTDVARVVTIDDRLPEALLSNSPEIGSRLVGQTLGLLLELPHDEQEVLLETLSAFLDADGSPTRAADLLYCHRNTVMHRLRRIESVTGRKLADPRARLLWQLALLGTGHHDGVHRRPVRDSA</sequence>
<evidence type="ECO:0000259" key="3">
    <source>
        <dbReference type="Pfam" id="PF13556"/>
    </source>
</evidence>
<reference evidence="6 7" key="1">
    <citation type="submission" date="2024-06" db="EMBL/GenBank/DDBJ databases">
        <title>Draft genome sequence of Geodermatophilus badlandi, a novel member of the Geodermatophilaceae isolated from badland sedimentary rocks in the Red desert, Wyoming, USA.</title>
        <authorList>
            <person name="Ben Tekaya S."/>
            <person name="Nouioui I."/>
            <person name="Flores G.M."/>
            <person name="Shaal M.N."/>
            <person name="Bredoire F."/>
            <person name="Basile F."/>
            <person name="Van Diepen L."/>
            <person name="Ward N.L."/>
        </authorList>
    </citation>
    <scope>NUCLEOTIDE SEQUENCE [LARGE SCALE GENOMIC DNA]</scope>
    <source>
        <strain evidence="6 7">WL48A</strain>
    </source>
</reference>
<gene>
    <name evidence="6" type="ORF">ABQ292_20250</name>
</gene>
<feature type="compositionally biased region" description="Gly residues" evidence="2">
    <location>
        <begin position="1"/>
        <end position="21"/>
    </location>
</feature>
<dbReference type="EMBL" id="JBFNXQ010000083">
    <property type="protein sequence ID" value="MEX5720698.1"/>
    <property type="molecule type" value="Genomic_DNA"/>
</dbReference>
<dbReference type="Pfam" id="PF17853">
    <property type="entry name" value="GGDEF_2"/>
    <property type="match status" value="1"/>
</dbReference>
<dbReference type="InterPro" id="IPR041522">
    <property type="entry name" value="CdaR_GGDEF"/>
</dbReference>
<evidence type="ECO:0000256" key="1">
    <source>
        <dbReference type="ARBA" id="ARBA00006754"/>
    </source>
</evidence>
<feature type="domain" description="RsbT co-antagonist protein RsbRD N-terminal" evidence="4">
    <location>
        <begin position="43"/>
        <end position="186"/>
    </location>
</feature>